<dbReference type="InterPro" id="IPR001279">
    <property type="entry name" value="Metallo-B-lactamas"/>
</dbReference>
<keyword evidence="1" id="KW-0812">Transmembrane</keyword>
<dbReference type="SUPFAM" id="SSF56281">
    <property type="entry name" value="Metallo-hydrolase/oxidoreductase"/>
    <property type="match status" value="1"/>
</dbReference>
<proteinExistence type="predicted"/>
<evidence type="ECO:0000313" key="4">
    <source>
        <dbReference type="Proteomes" id="UP001187066"/>
    </source>
</evidence>
<comment type="caution">
    <text evidence="3">The sequence shown here is derived from an EMBL/GenBank/DDBJ whole genome shotgun (WGS) entry which is preliminary data.</text>
</comment>
<dbReference type="RefSeq" id="WP_317677423.1">
    <property type="nucleotide sequence ID" value="NZ_JAWLOF010000001.1"/>
</dbReference>
<dbReference type="Pfam" id="PF12706">
    <property type="entry name" value="Lactamase_B_2"/>
    <property type="match status" value="1"/>
</dbReference>
<dbReference type="PANTHER" id="PTHR15032:SF4">
    <property type="entry name" value="N-ACYL-PHOSPHATIDYLETHANOLAMINE-HYDROLYZING PHOSPHOLIPASE D"/>
    <property type="match status" value="1"/>
</dbReference>
<name>A0ABU4DWR0_9ENTR</name>
<dbReference type="InterPro" id="IPR036866">
    <property type="entry name" value="RibonucZ/Hydroxyglut_hydro"/>
</dbReference>
<accession>A0ABU4DWR0</accession>
<dbReference type="PANTHER" id="PTHR15032">
    <property type="entry name" value="N-ACYL-PHOSPHATIDYLETHANOLAMINE-HYDROLYZING PHOSPHOLIPASE D"/>
    <property type="match status" value="1"/>
</dbReference>
<evidence type="ECO:0000259" key="2">
    <source>
        <dbReference type="Pfam" id="PF12706"/>
    </source>
</evidence>
<sequence>MASMTSITTASKLKRGIRYLIIIIALLTLFIFAWLQQPQYASPVVAPQADNPLYRDGQFFNAEDPPPVTRTQSRLTLWYRFLFGKDEGAQPDGVLPSQKTNLHQLKENAVVWMGHSSYFLRLDGKNYLIDPVFSDYASPIPRTNVAFSGSNIYRAEDIPPIDYLLITHDHWDHLDYPTINALRDKIGQIITPTGVGSYFEKWGFPKTKIFEGGWNSAMKTDGLEIHILPAQHFSGRFFKRNQTLWASYGIITPNQRIYFGGDSGYGRHFKDIAARFGGFDLAVLECGQYDAQWPFIHMTPEDAAKAASDLQAKAVLPSHNSKFKLAHHRWNEPLERLAAASANQPWRLLTPKIGETVQMDNSQQTFSRWWQNNNEQITSY</sequence>
<dbReference type="Proteomes" id="UP001187066">
    <property type="component" value="Unassembled WGS sequence"/>
</dbReference>
<evidence type="ECO:0000256" key="1">
    <source>
        <dbReference type="SAM" id="Phobius"/>
    </source>
</evidence>
<keyword evidence="1" id="KW-0472">Membrane</keyword>
<dbReference type="EMBL" id="JAWLOF010000001">
    <property type="protein sequence ID" value="MDV7021265.1"/>
    <property type="molecule type" value="Genomic_DNA"/>
</dbReference>
<keyword evidence="4" id="KW-1185">Reference proteome</keyword>
<gene>
    <name evidence="3" type="ORF">R4P48_01025</name>
</gene>
<dbReference type="Gene3D" id="3.60.15.10">
    <property type="entry name" value="Ribonuclease Z/Hydroxyacylglutathione hydrolase-like"/>
    <property type="match status" value="1"/>
</dbReference>
<reference evidence="3 4" key="1">
    <citation type="submission" date="2023-10" db="EMBL/GenBank/DDBJ databases">
        <authorList>
            <person name="Dale J."/>
        </authorList>
    </citation>
    <scope>NUCLEOTIDE SEQUENCE [LARGE SCALE GENOMIC DNA]</scope>
    <source>
        <strain evidence="3 4">2023EL-00970</strain>
    </source>
</reference>
<keyword evidence="1" id="KW-1133">Transmembrane helix</keyword>
<feature type="transmembrane region" description="Helical" evidence="1">
    <location>
        <begin position="16"/>
        <end position="35"/>
    </location>
</feature>
<feature type="domain" description="Metallo-beta-lactamase" evidence="2">
    <location>
        <begin position="126"/>
        <end position="319"/>
    </location>
</feature>
<protein>
    <submittedName>
        <fullName evidence="3">MBL fold metallo-hydrolase</fullName>
    </submittedName>
</protein>
<evidence type="ECO:0000313" key="3">
    <source>
        <dbReference type="EMBL" id="MDV7021265.1"/>
    </source>
</evidence>
<organism evidence="3 4">
    <name type="scientific">Atlantibacter subterraneus</name>
    <dbReference type="NCBI Taxonomy" id="255519"/>
    <lineage>
        <taxon>Bacteria</taxon>
        <taxon>Pseudomonadati</taxon>
        <taxon>Pseudomonadota</taxon>
        <taxon>Gammaproteobacteria</taxon>
        <taxon>Enterobacterales</taxon>
        <taxon>Enterobacteriaceae</taxon>
        <taxon>Atlantibacter</taxon>
    </lineage>
</organism>